<dbReference type="PANTHER" id="PTHR40628:SF1">
    <property type="entry name" value="CHROMO DOMAIN-CONTAINING PROTEIN"/>
    <property type="match status" value="1"/>
</dbReference>
<feature type="region of interest" description="Disordered" evidence="1">
    <location>
        <begin position="1"/>
        <end position="60"/>
    </location>
</feature>
<organism evidence="3 4">
    <name type="scientific">Sordaria macrospora</name>
    <dbReference type="NCBI Taxonomy" id="5147"/>
    <lineage>
        <taxon>Eukaryota</taxon>
        <taxon>Fungi</taxon>
        <taxon>Dikarya</taxon>
        <taxon>Ascomycota</taxon>
        <taxon>Pezizomycotina</taxon>
        <taxon>Sordariomycetes</taxon>
        <taxon>Sordariomycetidae</taxon>
        <taxon>Sordariales</taxon>
        <taxon>Sordariaceae</taxon>
        <taxon>Sordaria</taxon>
    </lineage>
</organism>
<evidence type="ECO:0000313" key="4">
    <source>
        <dbReference type="Proteomes" id="UP000433876"/>
    </source>
</evidence>
<dbReference type="InterPro" id="IPR054722">
    <property type="entry name" value="PolX-like_BBD"/>
</dbReference>
<evidence type="ECO:0000259" key="2">
    <source>
        <dbReference type="Pfam" id="PF22936"/>
    </source>
</evidence>
<proteinExistence type="predicted"/>
<protein>
    <recommendedName>
        <fullName evidence="2">Retrovirus-related Pol polyprotein from transposon TNT 1-94-like beta-barrel domain-containing protein</fullName>
    </recommendedName>
</protein>
<dbReference type="EMBL" id="NMPR01000006">
    <property type="protein sequence ID" value="KAA8636172.1"/>
    <property type="molecule type" value="Genomic_DNA"/>
</dbReference>
<feature type="region of interest" description="Disordered" evidence="1">
    <location>
        <begin position="398"/>
        <end position="468"/>
    </location>
</feature>
<feature type="region of interest" description="Disordered" evidence="1">
    <location>
        <begin position="276"/>
        <end position="332"/>
    </location>
</feature>
<reference evidence="3 4" key="1">
    <citation type="submission" date="2017-07" db="EMBL/GenBank/DDBJ databases">
        <title>Genome sequence of the Sordaria macrospora wild type strain R19027.</title>
        <authorList>
            <person name="Nowrousian M."/>
            <person name="Teichert I."/>
            <person name="Kueck U."/>
        </authorList>
    </citation>
    <scope>NUCLEOTIDE SEQUENCE [LARGE SCALE GENOMIC DNA]</scope>
    <source>
        <strain evidence="3 4">R19027</strain>
        <tissue evidence="3">Mycelium</tissue>
    </source>
</reference>
<evidence type="ECO:0000256" key="1">
    <source>
        <dbReference type="SAM" id="MobiDB-lite"/>
    </source>
</evidence>
<dbReference type="AlphaFoldDB" id="A0A8S9A7Q3"/>
<accession>A0A8S9A7Q3</accession>
<dbReference type="Pfam" id="PF22936">
    <property type="entry name" value="Pol_BBD"/>
    <property type="match status" value="1"/>
</dbReference>
<feature type="compositionally biased region" description="Basic residues" evidence="1">
    <location>
        <begin position="31"/>
        <end position="45"/>
    </location>
</feature>
<dbReference type="Proteomes" id="UP000433876">
    <property type="component" value="Unassembled WGS sequence"/>
</dbReference>
<name>A0A8S9A7Q3_SORMA</name>
<dbReference type="OMA" id="VYIFPAR"/>
<feature type="domain" description="Retrovirus-related Pol polyprotein from transposon TNT 1-94-like beta-barrel" evidence="2">
    <location>
        <begin position="80"/>
        <end position="147"/>
    </location>
</feature>
<sequence length="468" mass="52028">MGHEISRPTGEPASFAGGPTGLFTLPEQKPKKPRNQRQKKMRNRRAQKDEGPTDLGARTHPSIPMLCPDWVWSTMSNVSVAKDREWFTTYTPFDSTVCVSGQSLAVRGVGTVNLNVKRHPARTGRQNQGIFSLRTVLHVPDATCNILAKIPNIDGQSCSVYIFPARGESRSYSVMDGEEVEGHHNHIGQSQKQQRQGELMKGCIKDHKGKMVAYFDPDHVLFALKLSGPPIGPITRQSVLKARPESLPISIFAQWAADELDKWNLKREMQNLLADRDMDHGDSGDDDDYASSATLGTTDDEEADPDFGIGNDGGNNVGPAGGPGRPKEAVDRHGYTKAEKAFIKSHFKNEWKFLHLYGLNIDKDKDRDLGRDILRAMMAKDQTQKSTNMRVAGFATRVKGPRRQPPGGPRKVQIKRSGPRAQKINRTGPQKNGFLPATLGRYRVTRAPRTPQRRMGSVRLTVVKEEPQ</sequence>
<dbReference type="VEuPathDB" id="FungiDB:SMAC_03540"/>
<gene>
    <name evidence="3" type="ORF">SMACR_03540</name>
</gene>
<comment type="caution">
    <text evidence="3">The sequence shown here is derived from an EMBL/GenBank/DDBJ whole genome shotgun (WGS) entry which is preliminary data.</text>
</comment>
<dbReference type="PANTHER" id="PTHR40628">
    <property type="entry name" value="CHROMO DOMAIN-CONTAINING PROTEIN"/>
    <property type="match status" value="1"/>
</dbReference>
<evidence type="ECO:0000313" key="3">
    <source>
        <dbReference type="EMBL" id="KAA8636172.1"/>
    </source>
</evidence>
<feature type="compositionally biased region" description="Gly residues" evidence="1">
    <location>
        <begin position="310"/>
        <end position="324"/>
    </location>
</feature>